<accession>A0A1D6H162</accession>
<organism evidence="1">
    <name type="scientific">Zea mays</name>
    <name type="common">Maize</name>
    <dbReference type="NCBI Taxonomy" id="4577"/>
    <lineage>
        <taxon>Eukaryota</taxon>
        <taxon>Viridiplantae</taxon>
        <taxon>Streptophyta</taxon>
        <taxon>Embryophyta</taxon>
        <taxon>Tracheophyta</taxon>
        <taxon>Spermatophyta</taxon>
        <taxon>Magnoliopsida</taxon>
        <taxon>Liliopsida</taxon>
        <taxon>Poales</taxon>
        <taxon>Poaceae</taxon>
        <taxon>PACMAD clade</taxon>
        <taxon>Panicoideae</taxon>
        <taxon>Andropogonodae</taxon>
        <taxon>Andropogoneae</taxon>
        <taxon>Tripsacinae</taxon>
        <taxon>Zea</taxon>
    </lineage>
</organism>
<protein>
    <submittedName>
        <fullName evidence="1">Uncharacterized protein</fullName>
    </submittedName>
</protein>
<evidence type="ECO:0000313" key="1">
    <source>
        <dbReference type="EMBL" id="AQK68631.1"/>
    </source>
</evidence>
<reference evidence="1" key="1">
    <citation type="submission" date="2015-12" db="EMBL/GenBank/DDBJ databases">
        <title>Update maize B73 reference genome by single molecule sequencing technologies.</title>
        <authorList>
            <consortium name="Maize Genome Sequencing Project"/>
            <person name="Ware D."/>
        </authorList>
    </citation>
    <scope>NUCLEOTIDE SEQUENCE</scope>
    <source>
        <tissue evidence="1">Seedling</tissue>
    </source>
</reference>
<dbReference type="AlphaFoldDB" id="A0A1D6H162"/>
<dbReference type="EMBL" id="CM000781">
    <property type="protein sequence ID" value="AQK68631.1"/>
    <property type="molecule type" value="Genomic_DNA"/>
</dbReference>
<gene>
    <name evidence="1" type="ORF">ZEAMMB73_Zm00001d015308</name>
</gene>
<name>A0A1D6H162_MAIZE</name>
<proteinExistence type="predicted"/>
<sequence>MKWGIRGFSFFRHVDVLKPNRSRGWTIADSR</sequence>